<evidence type="ECO:0000259" key="1">
    <source>
        <dbReference type="PROSITE" id="PS50042"/>
    </source>
</evidence>
<dbReference type="Gene3D" id="2.60.120.10">
    <property type="entry name" value="Jelly Rolls"/>
    <property type="match status" value="1"/>
</dbReference>
<evidence type="ECO:0000313" key="3">
    <source>
        <dbReference type="Proteomes" id="UP001612915"/>
    </source>
</evidence>
<comment type="caution">
    <text evidence="2">The sequence shown here is derived from an EMBL/GenBank/DDBJ whole genome shotgun (WGS) entry which is preliminary data.</text>
</comment>
<dbReference type="InterPro" id="IPR014710">
    <property type="entry name" value="RmlC-like_jellyroll"/>
</dbReference>
<organism evidence="2 3">
    <name type="scientific">Spongisporangium articulatum</name>
    <dbReference type="NCBI Taxonomy" id="3362603"/>
    <lineage>
        <taxon>Bacteria</taxon>
        <taxon>Bacillati</taxon>
        <taxon>Actinomycetota</taxon>
        <taxon>Actinomycetes</taxon>
        <taxon>Kineosporiales</taxon>
        <taxon>Kineosporiaceae</taxon>
        <taxon>Spongisporangium</taxon>
    </lineage>
</organism>
<dbReference type="CDD" id="cd00038">
    <property type="entry name" value="CAP_ED"/>
    <property type="match status" value="1"/>
</dbReference>
<sequence>MRVEAAGTSVSWIPSEAVSGPMKATFATGLSHYDQPPPGELGDAAAMRATLEDLRDRDAFRFANFLHAWAEFDGDRVVAHGSDGGIVMGATTVRVGKLGATFQAVKLPDLKPEPEIGPGWVKFTQTAGGRTALPLPRPIRRPPFFRLQAPLVWTTLTLTLRADGTSEIGMEGASPFPRHWVYGTDGDVTLKAGVADWSNWLGQPSWKRTPWGDEDSPVLVTAAETALERELSTLLMHGAAKPTVRTLAEGEVLAERGEPGSSLYLILDGVLGVEVNGEALGELGPGAVLGERAVLEEGIRTATLTAVTPVRVAEAPGSDIDRAALARLAEGHRREEQSA</sequence>
<dbReference type="RefSeq" id="WP_398275386.1">
    <property type="nucleotide sequence ID" value="NZ_JBITLV010000001.1"/>
</dbReference>
<dbReference type="SUPFAM" id="SSF51206">
    <property type="entry name" value="cAMP-binding domain-like"/>
    <property type="match status" value="1"/>
</dbReference>
<proteinExistence type="predicted"/>
<accession>A0ABW8AIJ6</accession>
<name>A0ABW8AIJ6_9ACTN</name>
<dbReference type="Pfam" id="PF00027">
    <property type="entry name" value="cNMP_binding"/>
    <property type="match status" value="1"/>
</dbReference>
<protein>
    <submittedName>
        <fullName evidence="2">Cyclic nucleotide-binding domain-containing protein</fullName>
    </submittedName>
</protein>
<dbReference type="SMART" id="SM00100">
    <property type="entry name" value="cNMP"/>
    <property type="match status" value="1"/>
</dbReference>
<feature type="domain" description="Cyclic nucleotide-binding" evidence="1">
    <location>
        <begin position="245"/>
        <end position="312"/>
    </location>
</feature>
<dbReference type="EMBL" id="JBITLV010000001">
    <property type="protein sequence ID" value="MFI7586186.1"/>
    <property type="molecule type" value="Genomic_DNA"/>
</dbReference>
<dbReference type="InterPro" id="IPR018490">
    <property type="entry name" value="cNMP-bd_dom_sf"/>
</dbReference>
<dbReference type="InterPro" id="IPR018488">
    <property type="entry name" value="cNMP-bd_CS"/>
</dbReference>
<dbReference type="InterPro" id="IPR000595">
    <property type="entry name" value="cNMP-bd_dom"/>
</dbReference>
<dbReference type="PROSITE" id="PS00889">
    <property type="entry name" value="CNMP_BINDING_2"/>
    <property type="match status" value="1"/>
</dbReference>
<dbReference type="Proteomes" id="UP001612915">
    <property type="component" value="Unassembled WGS sequence"/>
</dbReference>
<keyword evidence="3" id="KW-1185">Reference proteome</keyword>
<evidence type="ECO:0000313" key="2">
    <source>
        <dbReference type="EMBL" id="MFI7586186.1"/>
    </source>
</evidence>
<reference evidence="2 3" key="1">
    <citation type="submission" date="2024-10" db="EMBL/GenBank/DDBJ databases">
        <title>The Natural Products Discovery Center: Release of the First 8490 Sequenced Strains for Exploring Actinobacteria Biosynthetic Diversity.</title>
        <authorList>
            <person name="Kalkreuter E."/>
            <person name="Kautsar S.A."/>
            <person name="Yang D."/>
            <person name="Bader C.D."/>
            <person name="Teijaro C.N."/>
            <person name="Fluegel L."/>
            <person name="Davis C.M."/>
            <person name="Simpson J.R."/>
            <person name="Lauterbach L."/>
            <person name="Steele A.D."/>
            <person name="Gui C."/>
            <person name="Meng S."/>
            <person name="Li G."/>
            <person name="Viehrig K."/>
            <person name="Ye F."/>
            <person name="Su P."/>
            <person name="Kiefer A.F."/>
            <person name="Nichols A."/>
            <person name="Cepeda A.J."/>
            <person name="Yan W."/>
            <person name="Fan B."/>
            <person name="Jiang Y."/>
            <person name="Adhikari A."/>
            <person name="Zheng C.-J."/>
            <person name="Schuster L."/>
            <person name="Cowan T.M."/>
            <person name="Smanski M.J."/>
            <person name="Chevrette M.G."/>
            <person name="De Carvalho L.P.S."/>
            <person name="Shen B."/>
        </authorList>
    </citation>
    <scope>NUCLEOTIDE SEQUENCE [LARGE SCALE GENOMIC DNA]</scope>
    <source>
        <strain evidence="2 3">NPDC049639</strain>
    </source>
</reference>
<gene>
    <name evidence="2" type="ORF">ACIB24_03835</name>
</gene>
<dbReference type="PROSITE" id="PS50042">
    <property type="entry name" value="CNMP_BINDING_3"/>
    <property type="match status" value="1"/>
</dbReference>